<proteinExistence type="predicted"/>
<dbReference type="GO" id="GO:0003700">
    <property type="term" value="F:DNA-binding transcription factor activity"/>
    <property type="evidence" value="ECO:0007669"/>
    <property type="project" value="TreeGrafter"/>
</dbReference>
<evidence type="ECO:0000256" key="1">
    <source>
        <dbReference type="ARBA" id="ARBA00004123"/>
    </source>
</evidence>
<evidence type="ECO:0000313" key="5">
    <source>
        <dbReference type="Proteomes" id="UP000241394"/>
    </source>
</evidence>
<dbReference type="Gramene" id="PSS02994">
    <property type="protein sequence ID" value="PSS02994"/>
    <property type="gene ID" value="CEY00_Acc21376"/>
</dbReference>
<organism evidence="4 5">
    <name type="scientific">Actinidia chinensis var. chinensis</name>
    <name type="common">Chinese soft-hair kiwi</name>
    <dbReference type="NCBI Taxonomy" id="1590841"/>
    <lineage>
        <taxon>Eukaryota</taxon>
        <taxon>Viridiplantae</taxon>
        <taxon>Streptophyta</taxon>
        <taxon>Embryophyta</taxon>
        <taxon>Tracheophyta</taxon>
        <taxon>Spermatophyta</taxon>
        <taxon>Magnoliopsida</taxon>
        <taxon>eudicotyledons</taxon>
        <taxon>Gunneridae</taxon>
        <taxon>Pentapetalae</taxon>
        <taxon>asterids</taxon>
        <taxon>Ericales</taxon>
        <taxon>Actinidiaceae</taxon>
        <taxon>Actinidia</taxon>
    </lineage>
</organism>
<dbReference type="OrthoDB" id="1057417at2759"/>
<name>A0A2R6Q6W5_ACTCC</name>
<reference evidence="5" key="2">
    <citation type="journal article" date="2018" name="BMC Genomics">
        <title>A manually annotated Actinidia chinensis var. chinensis (kiwifruit) genome highlights the challenges associated with draft genomes and gene prediction in plants.</title>
        <authorList>
            <person name="Pilkington S.M."/>
            <person name="Crowhurst R."/>
            <person name="Hilario E."/>
            <person name="Nardozza S."/>
            <person name="Fraser L."/>
            <person name="Peng Y."/>
            <person name="Gunaseelan K."/>
            <person name="Simpson R."/>
            <person name="Tahir J."/>
            <person name="Deroles S.C."/>
            <person name="Templeton K."/>
            <person name="Luo Z."/>
            <person name="Davy M."/>
            <person name="Cheng C."/>
            <person name="McNeilage M."/>
            <person name="Scaglione D."/>
            <person name="Liu Y."/>
            <person name="Zhang Q."/>
            <person name="Datson P."/>
            <person name="De Silva N."/>
            <person name="Gardiner S.E."/>
            <person name="Bassett H."/>
            <person name="Chagne D."/>
            <person name="McCallum J."/>
            <person name="Dzierzon H."/>
            <person name="Deng C."/>
            <person name="Wang Y.Y."/>
            <person name="Barron L."/>
            <person name="Manako K."/>
            <person name="Bowen J."/>
            <person name="Foster T.M."/>
            <person name="Erridge Z.A."/>
            <person name="Tiffin H."/>
            <person name="Waite C.N."/>
            <person name="Davies K.M."/>
            <person name="Grierson E.P."/>
            <person name="Laing W.A."/>
            <person name="Kirk R."/>
            <person name="Chen X."/>
            <person name="Wood M."/>
            <person name="Montefiori M."/>
            <person name="Brummell D.A."/>
            <person name="Schwinn K.E."/>
            <person name="Catanach A."/>
            <person name="Fullerton C."/>
            <person name="Li D."/>
            <person name="Meiyalaghan S."/>
            <person name="Nieuwenhuizen N."/>
            <person name="Read N."/>
            <person name="Prakash R."/>
            <person name="Hunter D."/>
            <person name="Zhang H."/>
            <person name="McKenzie M."/>
            <person name="Knabel M."/>
            <person name="Harris A."/>
            <person name="Allan A.C."/>
            <person name="Gleave A."/>
            <person name="Chen A."/>
            <person name="Janssen B.J."/>
            <person name="Plunkett B."/>
            <person name="Ampomah-Dwamena C."/>
            <person name="Voogd C."/>
            <person name="Leif D."/>
            <person name="Lafferty D."/>
            <person name="Souleyre E.J.F."/>
            <person name="Varkonyi-Gasic E."/>
            <person name="Gambi F."/>
            <person name="Hanley J."/>
            <person name="Yao J.L."/>
            <person name="Cheung J."/>
            <person name="David K.M."/>
            <person name="Warren B."/>
            <person name="Marsh K."/>
            <person name="Snowden K.C."/>
            <person name="Lin-Wang K."/>
            <person name="Brian L."/>
            <person name="Martinez-Sanchez M."/>
            <person name="Wang M."/>
            <person name="Ileperuma N."/>
            <person name="Macnee N."/>
            <person name="Campin R."/>
            <person name="McAtee P."/>
            <person name="Drummond R.S.M."/>
            <person name="Espley R.V."/>
            <person name="Ireland H.S."/>
            <person name="Wu R."/>
            <person name="Atkinson R.G."/>
            <person name="Karunairetnam S."/>
            <person name="Bulley S."/>
            <person name="Chunkath S."/>
            <person name="Hanley Z."/>
            <person name="Storey R."/>
            <person name="Thrimawithana A.H."/>
            <person name="Thomson S."/>
            <person name="David C."/>
            <person name="Testolin R."/>
            <person name="Huang H."/>
            <person name="Hellens R.P."/>
            <person name="Schaffer R.J."/>
        </authorList>
    </citation>
    <scope>NUCLEOTIDE SEQUENCE [LARGE SCALE GENOMIC DNA]</scope>
    <source>
        <strain evidence="5">cv. Red5</strain>
    </source>
</reference>
<dbReference type="InterPro" id="IPR054502">
    <property type="entry name" value="bHLH-TF_ACT-like_plant"/>
</dbReference>
<dbReference type="AlphaFoldDB" id="A0A2R6Q6W5"/>
<dbReference type="GO" id="GO:0043565">
    <property type="term" value="F:sequence-specific DNA binding"/>
    <property type="evidence" value="ECO:0007669"/>
    <property type="project" value="TreeGrafter"/>
</dbReference>
<keyword evidence="5" id="KW-1185">Reference proteome</keyword>
<sequence length="146" mass="16696">MASRLQKRMTLRRKLHILRTLTNSKSVRKSSIIMDAFIHIYKLQLKLEAIKRQYLYLINHIQEVKVEKIGGEFLVRVRCKTGQNLLVSILDTFEEMGLNVLQAKVSCTCLLSIEAIVEAQDQGICVRDIEDAVHKAMGEQVGVEDK</sequence>
<dbReference type="OMA" id="EMCLNVQ"/>
<evidence type="ECO:0000256" key="2">
    <source>
        <dbReference type="ARBA" id="ARBA00023242"/>
    </source>
</evidence>
<comment type="subcellular location">
    <subcellularLocation>
        <location evidence="1">Nucleus</location>
    </subcellularLocation>
</comment>
<reference evidence="4 5" key="1">
    <citation type="submission" date="2017-07" db="EMBL/GenBank/DDBJ databases">
        <title>An improved, manually edited Actinidia chinensis var. chinensis (kiwifruit) genome highlights the challenges associated with draft genomes and gene prediction in plants.</title>
        <authorList>
            <person name="Pilkington S."/>
            <person name="Crowhurst R."/>
            <person name="Hilario E."/>
            <person name="Nardozza S."/>
            <person name="Fraser L."/>
            <person name="Peng Y."/>
            <person name="Gunaseelan K."/>
            <person name="Simpson R."/>
            <person name="Tahir J."/>
            <person name="Deroles S."/>
            <person name="Templeton K."/>
            <person name="Luo Z."/>
            <person name="Davy M."/>
            <person name="Cheng C."/>
            <person name="Mcneilage M."/>
            <person name="Scaglione D."/>
            <person name="Liu Y."/>
            <person name="Zhang Q."/>
            <person name="Datson P."/>
            <person name="De Silva N."/>
            <person name="Gardiner S."/>
            <person name="Bassett H."/>
            <person name="Chagne D."/>
            <person name="Mccallum J."/>
            <person name="Dzierzon H."/>
            <person name="Deng C."/>
            <person name="Wang Y.-Y."/>
            <person name="Barron N."/>
            <person name="Manako K."/>
            <person name="Bowen J."/>
            <person name="Foster T."/>
            <person name="Erridge Z."/>
            <person name="Tiffin H."/>
            <person name="Waite C."/>
            <person name="Davies K."/>
            <person name="Grierson E."/>
            <person name="Laing W."/>
            <person name="Kirk R."/>
            <person name="Chen X."/>
            <person name="Wood M."/>
            <person name="Montefiori M."/>
            <person name="Brummell D."/>
            <person name="Schwinn K."/>
            <person name="Catanach A."/>
            <person name="Fullerton C."/>
            <person name="Li D."/>
            <person name="Meiyalaghan S."/>
            <person name="Nieuwenhuizen N."/>
            <person name="Read N."/>
            <person name="Prakash R."/>
            <person name="Hunter D."/>
            <person name="Zhang H."/>
            <person name="Mckenzie M."/>
            <person name="Knabel M."/>
            <person name="Harris A."/>
            <person name="Allan A."/>
            <person name="Chen A."/>
            <person name="Janssen B."/>
            <person name="Plunkett B."/>
            <person name="Dwamena C."/>
            <person name="Voogd C."/>
            <person name="Leif D."/>
            <person name="Lafferty D."/>
            <person name="Souleyre E."/>
            <person name="Varkonyi-Gasic E."/>
            <person name="Gambi F."/>
            <person name="Hanley J."/>
            <person name="Yao J.-L."/>
            <person name="Cheung J."/>
            <person name="David K."/>
            <person name="Warren B."/>
            <person name="Marsh K."/>
            <person name="Snowden K."/>
            <person name="Lin-Wang K."/>
            <person name="Brian L."/>
            <person name="Martinez-Sanchez M."/>
            <person name="Wang M."/>
            <person name="Ileperuma N."/>
            <person name="Macnee N."/>
            <person name="Campin R."/>
            <person name="Mcatee P."/>
            <person name="Drummond R."/>
            <person name="Espley R."/>
            <person name="Ireland H."/>
            <person name="Wu R."/>
            <person name="Atkinson R."/>
            <person name="Karunairetnam S."/>
            <person name="Bulley S."/>
            <person name="Chunkath S."/>
            <person name="Hanley Z."/>
            <person name="Storey R."/>
            <person name="Thrimawithana A."/>
            <person name="Thomson S."/>
            <person name="David C."/>
            <person name="Testolin R."/>
        </authorList>
    </citation>
    <scope>NUCLEOTIDE SEQUENCE [LARGE SCALE GENOMIC DNA]</scope>
    <source>
        <strain evidence="5">cv. Red5</strain>
        <tissue evidence="4">Young leaf</tissue>
    </source>
</reference>
<protein>
    <submittedName>
        <fullName evidence="4">Transcription factor bHLH13 like</fullName>
    </submittedName>
</protein>
<dbReference type="GO" id="GO:0005634">
    <property type="term" value="C:nucleus"/>
    <property type="evidence" value="ECO:0007669"/>
    <property type="project" value="UniProtKB-SubCell"/>
</dbReference>
<dbReference type="STRING" id="1590841.A0A2R6Q6W5"/>
<comment type="caution">
    <text evidence="4">The sequence shown here is derived from an EMBL/GenBank/DDBJ whole genome shotgun (WGS) entry which is preliminary data.</text>
</comment>
<dbReference type="PANTHER" id="PTHR31945">
    <property type="entry name" value="TRANSCRIPTION FACTOR SCREAM2-RELATED"/>
    <property type="match status" value="1"/>
</dbReference>
<evidence type="ECO:0000259" key="3">
    <source>
        <dbReference type="Pfam" id="PF22754"/>
    </source>
</evidence>
<keyword evidence="2" id="KW-0539">Nucleus</keyword>
<evidence type="ECO:0000313" key="4">
    <source>
        <dbReference type="EMBL" id="PSS02994.1"/>
    </source>
</evidence>
<dbReference type="EMBL" id="NKQK01000019">
    <property type="protein sequence ID" value="PSS02994.1"/>
    <property type="molecule type" value="Genomic_DNA"/>
</dbReference>
<feature type="domain" description="Plant bHLH transcription factor ACT-like" evidence="3">
    <location>
        <begin position="63"/>
        <end position="137"/>
    </location>
</feature>
<dbReference type="InterPro" id="IPR051358">
    <property type="entry name" value="TF_AMS/ICE1/BHLH6-like"/>
</dbReference>
<dbReference type="Proteomes" id="UP000241394">
    <property type="component" value="Chromosome LG19"/>
</dbReference>
<dbReference type="PANTHER" id="PTHR31945:SF27">
    <property type="entry name" value="TRANSCRIPTION FACTOR BHLH35-LIKE PROTEIN"/>
    <property type="match status" value="1"/>
</dbReference>
<dbReference type="Pfam" id="PF22754">
    <property type="entry name" value="bHLH-TF_ACT-like_plant"/>
    <property type="match status" value="1"/>
</dbReference>
<gene>
    <name evidence="4" type="ORF">CEY00_Acc21376</name>
</gene>
<dbReference type="InParanoid" id="A0A2R6Q6W5"/>
<accession>A0A2R6Q6W5</accession>